<accession>A0A2T0S8R0</accession>
<keyword evidence="2" id="KW-1185">Reference proteome</keyword>
<evidence type="ECO:0000313" key="2">
    <source>
        <dbReference type="Proteomes" id="UP000238375"/>
    </source>
</evidence>
<comment type="caution">
    <text evidence="1">The sequence shown here is derived from an EMBL/GenBank/DDBJ whole genome shotgun (WGS) entry which is preliminary data.</text>
</comment>
<proteinExistence type="predicted"/>
<sequence>MSAYSEENADLLPIDDDGNFLAHSMLMIDSHHGQYIPQLFAKTYATFIDEDSKDTHFDENMASLLAGPDDEWYWDAWDSFLNQLRLTMPKGKDEVKITLHHDEDLWGVPMTVE</sequence>
<dbReference type="AlphaFoldDB" id="A0A2T0S8R0"/>
<reference evidence="1 2" key="1">
    <citation type="submission" date="2018-03" db="EMBL/GenBank/DDBJ databases">
        <title>Genomic Encyclopedia of Archaeal and Bacterial Type Strains, Phase II (KMG-II): from individual species to whole genera.</title>
        <authorList>
            <person name="Goeker M."/>
        </authorList>
    </citation>
    <scope>NUCLEOTIDE SEQUENCE [LARGE SCALE GENOMIC DNA]</scope>
    <source>
        <strain evidence="1 2">DSM 28354</strain>
    </source>
</reference>
<organism evidence="1 2">
    <name type="scientific">Spirosoma oryzae</name>
    <dbReference type="NCBI Taxonomy" id="1469603"/>
    <lineage>
        <taxon>Bacteria</taxon>
        <taxon>Pseudomonadati</taxon>
        <taxon>Bacteroidota</taxon>
        <taxon>Cytophagia</taxon>
        <taxon>Cytophagales</taxon>
        <taxon>Cytophagaceae</taxon>
        <taxon>Spirosoma</taxon>
    </lineage>
</organism>
<dbReference type="RefSeq" id="WP_106140052.1">
    <property type="nucleotide sequence ID" value="NZ_PVTE01000025.1"/>
</dbReference>
<dbReference type="Proteomes" id="UP000238375">
    <property type="component" value="Unassembled WGS sequence"/>
</dbReference>
<evidence type="ECO:0000313" key="1">
    <source>
        <dbReference type="EMBL" id="PRY29771.1"/>
    </source>
</evidence>
<gene>
    <name evidence="1" type="ORF">CLV58_12533</name>
</gene>
<name>A0A2T0S8R0_9BACT</name>
<protein>
    <submittedName>
        <fullName evidence="1">Uncharacterized protein</fullName>
    </submittedName>
</protein>
<dbReference type="EMBL" id="PVTE01000025">
    <property type="protein sequence ID" value="PRY29771.1"/>
    <property type="molecule type" value="Genomic_DNA"/>
</dbReference>